<reference evidence="19" key="2">
    <citation type="submission" date="2025-09" db="UniProtKB">
        <authorList>
            <consortium name="Ensembl"/>
        </authorList>
    </citation>
    <scope>IDENTIFICATION</scope>
</reference>
<evidence type="ECO:0000256" key="8">
    <source>
        <dbReference type="ARBA" id="ARBA00022968"/>
    </source>
</evidence>
<dbReference type="InterPro" id="IPR006052">
    <property type="entry name" value="TNF_dom"/>
</dbReference>
<name>A0A8C0YPY8_CYPCA</name>
<evidence type="ECO:0000256" key="7">
    <source>
        <dbReference type="ARBA" id="ARBA00022729"/>
    </source>
</evidence>
<reference evidence="19" key="1">
    <citation type="submission" date="2025-08" db="UniProtKB">
        <authorList>
            <consortium name="Ensembl"/>
        </authorList>
    </citation>
    <scope>IDENTIFICATION</scope>
</reference>
<evidence type="ECO:0000256" key="6">
    <source>
        <dbReference type="ARBA" id="ARBA00022692"/>
    </source>
</evidence>
<evidence type="ECO:0000256" key="10">
    <source>
        <dbReference type="ARBA" id="ARBA00023136"/>
    </source>
</evidence>
<dbReference type="PRINTS" id="PR01236">
    <property type="entry name" value="TNFBETA"/>
</dbReference>
<keyword evidence="6 17" id="KW-0812">Transmembrane</keyword>
<evidence type="ECO:0000256" key="4">
    <source>
        <dbReference type="ARBA" id="ARBA00018403"/>
    </source>
</evidence>
<evidence type="ECO:0000256" key="12">
    <source>
        <dbReference type="ARBA" id="ARBA00029751"/>
    </source>
</evidence>
<keyword evidence="11" id="KW-1015">Disulfide bond</keyword>
<keyword evidence="10 17" id="KW-0472">Membrane</keyword>
<dbReference type="Proteomes" id="UP001108240">
    <property type="component" value="Unplaced"/>
</dbReference>
<evidence type="ECO:0000256" key="15">
    <source>
        <dbReference type="ARBA" id="ARBA00046146"/>
    </source>
</evidence>
<evidence type="ECO:0000256" key="9">
    <source>
        <dbReference type="ARBA" id="ARBA00022989"/>
    </source>
</evidence>
<comment type="function">
    <text evidence="15">Cytokine that in its homotrimeric form binds to TNFRSF1A/TNFR1, TNFRSF1B/TNFBR and TNFRSF14/HVEM. In its heterotrimeric form with LTB binds to TNFRSF3/LTBR. Lymphotoxin is produced by lymphocytes and is cytotoxic for a wide range of tumor cells in vitro and in vivo.</text>
</comment>
<dbReference type="SUPFAM" id="SSF49842">
    <property type="entry name" value="TNF-like"/>
    <property type="match status" value="1"/>
</dbReference>
<dbReference type="Pfam" id="PF00229">
    <property type="entry name" value="TNF"/>
    <property type="match status" value="1"/>
</dbReference>
<evidence type="ECO:0000256" key="14">
    <source>
        <dbReference type="ARBA" id="ARBA00033263"/>
    </source>
</evidence>
<evidence type="ECO:0000256" key="2">
    <source>
        <dbReference type="ARBA" id="ARBA00008670"/>
    </source>
</evidence>
<feature type="domain" description="THD" evidence="18">
    <location>
        <begin position="95"/>
        <end position="245"/>
    </location>
</feature>
<keyword evidence="5" id="KW-0202">Cytokine</keyword>
<dbReference type="PANTHER" id="PTHR11471:SF23">
    <property type="entry name" value="TUMOR NECROSIS FACTOR"/>
    <property type="match status" value="1"/>
</dbReference>
<dbReference type="InterPro" id="IPR006053">
    <property type="entry name" value="TNF"/>
</dbReference>
<evidence type="ECO:0000256" key="5">
    <source>
        <dbReference type="ARBA" id="ARBA00022514"/>
    </source>
</evidence>
<dbReference type="Ensembl" id="ENSCCRT00000013873.2">
    <property type="protein sequence ID" value="ENSCCRP00000012659.1"/>
    <property type="gene ID" value="ENSCCRG00000007334.2"/>
</dbReference>
<evidence type="ECO:0000259" key="18">
    <source>
        <dbReference type="PROSITE" id="PS50049"/>
    </source>
</evidence>
<keyword evidence="7" id="KW-0732">Signal</keyword>
<evidence type="ECO:0000256" key="3">
    <source>
        <dbReference type="ARBA" id="ARBA00013893"/>
    </source>
</evidence>
<dbReference type="OMA" id="QCEENTI"/>
<evidence type="ECO:0000256" key="17">
    <source>
        <dbReference type="SAM" id="Phobius"/>
    </source>
</evidence>
<dbReference type="GO" id="GO:0005615">
    <property type="term" value="C:extracellular space"/>
    <property type="evidence" value="ECO:0007669"/>
    <property type="project" value="UniProtKB-KW"/>
</dbReference>
<dbReference type="GO" id="GO:0005125">
    <property type="term" value="F:cytokine activity"/>
    <property type="evidence" value="ECO:0007669"/>
    <property type="project" value="UniProtKB-KW"/>
</dbReference>
<keyword evidence="20" id="KW-1185">Reference proteome</keyword>
<feature type="transmembrane region" description="Helical" evidence="17">
    <location>
        <begin position="34"/>
        <end position="57"/>
    </location>
</feature>
<evidence type="ECO:0000256" key="13">
    <source>
        <dbReference type="ARBA" id="ARBA00033253"/>
    </source>
</evidence>
<keyword evidence="8" id="KW-0735">Signal-anchor</keyword>
<evidence type="ECO:0000256" key="11">
    <source>
        <dbReference type="ARBA" id="ARBA00023157"/>
    </source>
</evidence>
<dbReference type="PRINTS" id="PR01234">
    <property type="entry name" value="TNECROSISFCT"/>
</dbReference>
<dbReference type="PANTHER" id="PTHR11471">
    <property type="entry name" value="TUMOR NECROSIS FACTOR FAMILY MEMBER"/>
    <property type="match status" value="1"/>
</dbReference>
<keyword evidence="9 17" id="KW-1133">Transmembrane helix</keyword>
<dbReference type="PROSITE" id="PS50049">
    <property type="entry name" value="THD_2"/>
    <property type="match status" value="1"/>
</dbReference>
<evidence type="ECO:0000256" key="16">
    <source>
        <dbReference type="ARBA" id="ARBA00046860"/>
    </source>
</evidence>
<evidence type="ECO:0000256" key="1">
    <source>
        <dbReference type="ARBA" id="ARBA00004606"/>
    </source>
</evidence>
<proteinExistence type="inferred from homology"/>
<dbReference type="Gene3D" id="2.60.120.40">
    <property type="match status" value="1"/>
</dbReference>
<protein>
    <recommendedName>
        <fullName evidence="4">Lymphotoxin-alpha</fullName>
    </recommendedName>
    <alternativeName>
        <fullName evidence="12">TNF-alpha</fullName>
    </alternativeName>
    <alternativeName>
        <fullName evidence="13">TNF-beta</fullName>
    </alternativeName>
    <alternativeName>
        <fullName evidence="3">Tumor necrosis factor</fullName>
    </alternativeName>
    <alternativeName>
        <fullName evidence="14">Tumor necrosis factor ligand superfamily member 1</fullName>
    </alternativeName>
</protein>
<evidence type="ECO:0000313" key="19">
    <source>
        <dbReference type="Ensembl" id="ENSCCRP00000012659.1"/>
    </source>
</evidence>
<dbReference type="InterPro" id="IPR002960">
    <property type="entry name" value="TNF_beta"/>
</dbReference>
<dbReference type="GO" id="GO:0016020">
    <property type="term" value="C:membrane"/>
    <property type="evidence" value="ECO:0007669"/>
    <property type="project" value="UniProtKB-SubCell"/>
</dbReference>
<comment type="similarity">
    <text evidence="2">Belongs to the tumor necrosis factor family.</text>
</comment>
<dbReference type="AlphaFoldDB" id="A0A8C0YPY8"/>
<dbReference type="GO" id="GO:0006955">
    <property type="term" value="P:immune response"/>
    <property type="evidence" value="ECO:0007669"/>
    <property type="project" value="InterPro"/>
</dbReference>
<dbReference type="GO" id="GO:0005164">
    <property type="term" value="F:tumor necrosis factor receptor binding"/>
    <property type="evidence" value="ECO:0007669"/>
    <property type="project" value="InterPro"/>
</dbReference>
<dbReference type="InterPro" id="IPR008983">
    <property type="entry name" value="Tumour_necrosis_fac-like_dom"/>
</dbReference>
<comment type="subcellular location">
    <subcellularLocation>
        <location evidence="1">Membrane</location>
        <topology evidence="1">Single-pass type II membrane protein</topology>
    </subcellularLocation>
</comment>
<dbReference type="GeneTree" id="ENSGT01060000248544"/>
<dbReference type="CDD" id="cd00184">
    <property type="entry name" value="TNF"/>
    <property type="match status" value="1"/>
</dbReference>
<accession>A0A8C0YPY8</accession>
<sequence length="245" mass="27146">MGKYETTVVDLEAGAGGVYQTTVAPLPLKSSRSWIWKTVAAIAFVALCAAVAVFFALHVTQPDQKELPHFFAEKQISTPSEQGRMLKQIAERTKAAIHLHGEHNGSPTSESLKWVSGVDQSFEQGGLKLDNNEIHIPADGLYFVYSQVSYAIQCNLDEADEDDAALNFLSHSVWRYTDAVEQWKPLQNSAHSVCQSQDNGKTTYSTIYLGAVFKLMEGDKLETKTSRVNDVEEDYAKTFFGVFAL</sequence>
<comment type="subunit">
    <text evidence="16">Homotrimer, and heterotrimer of either two LTB and one LTA subunits or (less prevalent) two LTA and one LTB subunits. Interacts with TNFRSF14.</text>
</comment>
<organism evidence="19 20">
    <name type="scientific">Cyprinus carpio carpio</name>
    <dbReference type="NCBI Taxonomy" id="630221"/>
    <lineage>
        <taxon>Eukaryota</taxon>
        <taxon>Metazoa</taxon>
        <taxon>Chordata</taxon>
        <taxon>Craniata</taxon>
        <taxon>Vertebrata</taxon>
        <taxon>Euteleostomi</taxon>
        <taxon>Actinopterygii</taxon>
        <taxon>Neopterygii</taxon>
        <taxon>Teleostei</taxon>
        <taxon>Ostariophysi</taxon>
        <taxon>Cypriniformes</taxon>
        <taxon>Cyprinidae</taxon>
        <taxon>Cyprininae</taxon>
        <taxon>Cyprinus</taxon>
    </lineage>
</organism>
<evidence type="ECO:0000313" key="20">
    <source>
        <dbReference type="Proteomes" id="UP001108240"/>
    </source>
</evidence>
<dbReference type="SMART" id="SM00207">
    <property type="entry name" value="TNF"/>
    <property type="match status" value="1"/>
</dbReference>